<dbReference type="EMBL" id="CADCUR010000096">
    <property type="protein sequence ID" value="CAA9394047.1"/>
    <property type="molecule type" value="Genomic_DNA"/>
</dbReference>
<feature type="region of interest" description="Disordered" evidence="1">
    <location>
        <begin position="181"/>
        <end position="204"/>
    </location>
</feature>
<name>A0A6J4NPY6_9BACT</name>
<keyword evidence="2" id="KW-1133">Transmembrane helix</keyword>
<feature type="domain" description="DUF2382" evidence="3">
    <location>
        <begin position="212"/>
        <end position="321"/>
    </location>
</feature>
<feature type="region of interest" description="Disordered" evidence="1">
    <location>
        <begin position="304"/>
        <end position="337"/>
    </location>
</feature>
<evidence type="ECO:0000259" key="3">
    <source>
        <dbReference type="Pfam" id="PF09557"/>
    </source>
</evidence>
<gene>
    <name evidence="4" type="ORF">AVDCRST_MAG74-1267</name>
</gene>
<feature type="compositionally biased region" description="Basic and acidic residues" evidence="1">
    <location>
        <begin position="304"/>
        <end position="319"/>
    </location>
</feature>
<organism evidence="4">
    <name type="scientific">uncultured Pyrinomonadaceae bacterium</name>
    <dbReference type="NCBI Taxonomy" id="2283094"/>
    <lineage>
        <taxon>Bacteria</taxon>
        <taxon>Pseudomonadati</taxon>
        <taxon>Acidobacteriota</taxon>
        <taxon>Blastocatellia</taxon>
        <taxon>Blastocatellales</taxon>
        <taxon>Pyrinomonadaceae</taxon>
        <taxon>environmental samples</taxon>
    </lineage>
</organism>
<keyword evidence="2" id="KW-0472">Membrane</keyword>
<feature type="transmembrane region" description="Helical" evidence="2">
    <location>
        <begin position="76"/>
        <end position="98"/>
    </location>
</feature>
<proteinExistence type="predicted"/>
<dbReference type="InterPro" id="IPR052967">
    <property type="entry name" value="Stress_Response_Assoc"/>
</dbReference>
<evidence type="ECO:0000313" key="4">
    <source>
        <dbReference type="EMBL" id="CAA9394047.1"/>
    </source>
</evidence>
<protein>
    <recommendedName>
        <fullName evidence="3">DUF2382 domain-containing protein</fullName>
    </recommendedName>
</protein>
<accession>A0A6J4NPY6</accession>
<feature type="transmembrane region" description="Helical" evidence="2">
    <location>
        <begin position="110"/>
        <end position="134"/>
    </location>
</feature>
<dbReference type="PANTHER" id="PTHR38463:SF1">
    <property type="entry name" value="STRESS RESPONSE PROTEIN YSNF"/>
    <property type="match status" value="1"/>
</dbReference>
<dbReference type="InterPro" id="IPR019060">
    <property type="entry name" value="DUF2382"/>
</dbReference>
<keyword evidence="2" id="KW-0812">Transmembrane</keyword>
<dbReference type="Pfam" id="PF09557">
    <property type="entry name" value="DUF2382"/>
    <property type="match status" value="1"/>
</dbReference>
<evidence type="ECO:0000256" key="1">
    <source>
        <dbReference type="SAM" id="MobiDB-lite"/>
    </source>
</evidence>
<sequence length="337" mass="35095">MEDTTNTTNNKFMVTGLFKDKESAECAYNALGERGYDKDSTDVMMSDETRDRYYSGAAADDTELGSKALEGTGAGAAIGGTLGAIIAGIAAIGTSVLLPGFGLVVAGPLAAALVGAGAGGLAGGLVGALIGAGIPEEHAAEYESGIKSGGIVIRATPRTAEDAAFIESRFKSCGGERVYSNASGQQMRTASGAGTTGTTERRDSNQGEISIPIIEEELQVGKRAVETGGVRVETSITERPVEETVTLREENVVVDRRPVDRAVTDADLSAVKEGDLTVTERAEQAVVGKQARVVEEVVIGKETSERTETVQDNVRRTEVDVEELSGDQMKNRSNSAG</sequence>
<reference evidence="4" key="1">
    <citation type="submission" date="2020-02" db="EMBL/GenBank/DDBJ databases">
        <authorList>
            <person name="Meier V. D."/>
        </authorList>
    </citation>
    <scope>NUCLEOTIDE SEQUENCE</scope>
    <source>
        <strain evidence="4">AVDCRST_MAG74</strain>
    </source>
</reference>
<dbReference type="PANTHER" id="PTHR38463">
    <property type="entry name" value="STRESS RESPONSE PROTEIN YSNF"/>
    <property type="match status" value="1"/>
</dbReference>
<dbReference type="AlphaFoldDB" id="A0A6J4NPY6"/>
<feature type="compositionally biased region" description="Low complexity" evidence="1">
    <location>
        <begin position="189"/>
        <end position="198"/>
    </location>
</feature>
<evidence type="ECO:0000256" key="2">
    <source>
        <dbReference type="SAM" id="Phobius"/>
    </source>
</evidence>